<dbReference type="EMBL" id="MRZV01000076">
    <property type="protein sequence ID" value="PIK59675.1"/>
    <property type="molecule type" value="Genomic_DNA"/>
</dbReference>
<evidence type="ECO:0000313" key="10">
    <source>
        <dbReference type="Proteomes" id="UP000230750"/>
    </source>
</evidence>
<dbReference type="InterPro" id="IPR001766">
    <property type="entry name" value="Fork_head_dom"/>
</dbReference>
<dbReference type="PROSITE" id="PS50039">
    <property type="entry name" value="FORK_HEAD_3"/>
    <property type="match status" value="1"/>
</dbReference>
<dbReference type="GO" id="GO:0000981">
    <property type="term" value="F:DNA-binding transcription factor activity, RNA polymerase II-specific"/>
    <property type="evidence" value="ECO:0007669"/>
    <property type="project" value="TreeGrafter"/>
</dbReference>
<feature type="compositionally biased region" description="Polar residues" evidence="7">
    <location>
        <begin position="114"/>
        <end position="126"/>
    </location>
</feature>
<evidence type="ECO:0000256" key="1">
    <source>
        <dbReference type="ARBA" id="ARBA00004123"/>
    </source>
</evidence>
<dbReference type="GO" id="GO:0000978">
    <property type="term" value="F:RNA polymerase II cis-regulatory region sequence-specific DNA binding"/>
    <property type="evidence" value="ECO:0007669"/>
    <property type="project" value="TreeGrafter"/>
</dbReference>
<feature type="DNA-binding region" description="Fork-head" evidence="6">
    <location>
        <begin position="179"/>
        <end position="274"/>
    </location>
</feature>
<evidence type="ECO:0000256" key="3">
    <source>
        <dbReference type="ARBA" id="ARBA00023125"/>
    </source>
</evidence>
<organism evidence="9 10">
    <name type="scientific">Stichopus japonicus</name>
    <name type="common">Sea cucumber</name>
    <dbReference type="NCBI Taxonomy" id="307972"/>
    <lineage>
        <taxon>Eukaryota</taxon>
        <taxon>Metazoa</taxon>
        <taxon>Echinodermata</taxon>
        <taxon>Eleutherozoa</taxon>
        <taxon>Echinozoa</taxon>
        <taxon>Holothuroidea</taxon>
        <taxon>Aspidochirotacea</taxon>
        <taxon>Aspidochirotida</taxon>
        <taxon>Stichopodidae</taxon>
        <taxon>Apostichopus</taxon>
    </lineage>
</organism>
<dbReference type="SMART" id="SM00339">
    <property type="entry name" value="FH"/>
    <property type="match status" value="1"/>
</dbReference>
<dbReference type="PANTHER" id="PTHR45881">
    <property type="entry name" value="CHECKPOINT SUPPRESSOR 1-LIKE, ISOFORM A-RELATED"/>
    <property type="match status" value="1"/>
</dbReference>
<protein>
    <submittedName>
        <fullName evidence="9">Putative forkhead box protein K2</fullName>
    </submittedName>
</protein>
<dbReference type="CDD" id="cd20026">
    <property type="entry name" value="FH_FOXK"/>
    <property type="match status" value="1"/>
</dbReference>
<dbReference type="PROSITE" id="PS00657">
    <property type="entry name" value="FORK_HEAD_1"/>
    <property type="match status" value="1"/>
</dbReference>
<keyword evidence="3 6" id="KW-0238">DNA-binding</keyword>
<feature type="compositionally biased region" description="Polar residues" evidence="7">
    <location>
        <begin position="301"/>
        <end position="321"/>
    </location>
</feature>
<reference evidence="9 10" key="1">
    <citation type="journal article" date="2017" name="PLoS Biol.">
        <title>The sea cucumber genome provides insights into morphological evolution and visceral regeneration.</title>
        <authorList>
            <person name="Zhang X."/>
            <person name="Sun L."/>
            <person name="Yuan J."/>
            <person name="Sun Y."/>
            <person name="Gao Y."/>
            <person name="Zhang L."/>
            <person name="Li S."/>
            <person name="Dai H."/>
            <person name="Hamel J.F."/>
            <person name="Liu C."/>
            <person name="Yu Y."/>
            <person name="Liu S."/>
            <person name="Lin W."/>
            <person name="Guo K."/>
            <person name="Jin S."/>
            <person name="Xu P."/>
            <person name="Storey K.B."/>
            <person name="Huan P."/>
            <person name="Zhang T."/>
            <person name="Zhou Y."/>
            <person name="Zhang J."/>
            <person name="Lin C."/>
            <person name="Li X."/>
            <person name="Xing L."/>
            <person name="Huo D."/>
            <person name="Sun M."/>
            <person name="Wang L."/>
            <person name="Mercier A."/>
            <person name="Li F."/>
            <person name="Yang H."/>
            <person name="Xiang J."/>
        </authorList>
    </citation>
    <scope>NUCLEOTIDE SEQUENCE [LARGE SCALE GENOMIC DNA]</scope>
    <source>
        <strain evidence="9">Shaxun</strain>
        <tissue evidence="9">Muscle</tissue>
    </source>
</reference>
<evidence type="ECO:0000256" key="2">
    <source>
        <dbReference type="ARBA" id="ARBA00023015"/>
    </source>
</evidence>
<comment type="caution">
    <text evidence="9">The sequence shown here is derived from an EMBL/GenBank/DDBJ whole genome shotgun (WGS) entry which is preliminary data.</text>
</comment>
<feature type="region of interest" description="Disordered" evidence="7">
    <location>
        <begin position="488"/>
        <end position="523"/>
    </location>
</feature>
<evidence type="ECO:0000313" key="9">
    <source>
        <dbReference type="EMBL" id="PIK59675.1"/>
    </source>
</evidence>
<dbReference type="PANTHER" id="PTHR45881:SF7">
    <property type="entry name" value="CHECKPOINT SUPPRESSOR 1-LIKE, ISOFORM A-RELATED"/>
    <property type="match status" value="1"/>
</dbReference>
<evidence type="ECO:0000256" key="4">
    <source>
        <dbReference type="ARBA" id="ARBA00023163"/>
    </source>
</evidence>
<dbReference type="InterPro" id="IPR030456">
    <property type="entry name" value="TF_fork_head_CS_2"/>
</dbReference>
<dbReference type="Proteomes" id="UP000230750">
    <property type="component" value="Unassembled WGS sequence"/>
</dbReference>
<feature type="compositionally biased region" description="Basic and acidic residues" evidence="7">
    <location>
        <begin position="514"/>
        <end position="523"/>
    </location>
</feature>
<evidence type="ECO:0000256" key="6">
    <source>
        <dbReference type="PROSITE-ProRule" id="PRU00089"/>
    </source>
</evidence>
<dbReference type="PROSITE" id="PS00658">
    <property type="entry name" value="FORK_HEAD_2"/>
    <property type="match status" value="1"/>
</dbReference>
<dbReference type="GO" id="GO:0005634">
    <property type="term" value="C:nucleus"/>
    <property type="evidence" value="ECO:0007669"/>
    <property type="project" value="UniProtKB-SubCell"/>
</dbReference>
<dbReference type="InterPro" id="IPR036388">
    <property type="entry name" value="WH-like_DNA-bd_sf"/>
</dbReference>
<dbReference type="OrthoDB" id="691130at2759"/>
<sequence>MYALKMHSIAAVCTTLAYISYMLHSFTTLLKANAASYPHRRFERCVVRFPSTNIKIMFQSLIDDKASFQATLPHLPPPPLPQELSPSKQRRMIPPLKIDIPGPDANLGSPYPSPTGTLSAVNSAPTSPRAGTLQPHLNVTQDLQAVALAAAAAVGEKDVGNSRSSGSEGSNPPGKDETKPPYSYAQLIVQAIMSAPDKQLTLSGIYAYITKTYPYYRTADKGWQNSIRHNLSLNRYFIKVPRSQEEPGKGSFWRLDPASEAKLMDQAYRRRRQRGVLALEHHFGGVIIEVGTGFDSRCQWSAPASPSHNPQYNSGTFTPENLSREGSPAPNQNNESGDHAPLDHQRFTQAMQELSHVGSVITAPKTLTVAAGSINNGFTTLHQETKTENVRKSEGNAKKEEVKHENDKILESEFRPCTRFAANFIISEVSGNTGIRCPPPGVGVRHFPAPDQRLRQATYTDPHYHARPASATHHMIQGIPTMTLSRQPMAAYRDQSGQSTERPLQEITEEKEEEPASKQSKDI</sequence>
<evidence type="ECO:0000259" key="8">
    <source>
        <dbReference type="PROSITE" id="PS50039"/>
    </source>
</evidence>
<keyword evidence="4" id="KW-0804">Transcription</keyword>
<dbReference type="AlphaFoldDB" id="A0A2G8LHG2"/>
<proteinExistence type="predicted"/>
<feature type="region of interest" description="Disordered" evidence="7">
    <location>
        <begin position="99"/>
        <end position="134"/>
    </location>
</feature>
<feature type="region of interest" description="Disordered" evidence="7">
    <location>
        <begin position="301"/>
        <end position="341"/>
    </location>
</feature>
<dbReference type="STRING" id="307972.A0A2G8LHG2"/>
<keyword evidence="2" id="KW-0805">Transcription regulation</keyword>
<keyword evidence="10" id="KW-1185">Reference proteome</keyword>
<feature type="compositionally biased region" description="Low complexity" evidence="7">
    <location>
        <begin position="161"/>
        <end position="173"/>
    </location>
</feature>
<evidence type="ECO:0000256" key="7">
    <source>
        <dbReference type="SAM" id="MobiDB-lite"/>
    </source>
</evidence>
<dbReference type="FunFam" id="1.10.10.10:FF:000030">
    <property type="entry name" value="Forkhead box protein K2"/>
    <property type="match status" value="1"/>
</dbReference>
<dbReference type="SUPFAM" id="SSF46785">
    <property type="entry name" value="Winged helix' DNA-binding domain"/>
    <property type="match status" value="1"/>
</dbReference>
<name>A0A2G8LHG2_STIJA</name>
<feature type="domain" description="Fork-head" evidence="8">
    <location>
        <begin position="179"/>
        <end position="274"/>
    </location>
</feature>
<evidence type="ECO:0000256" key="5">
    <source>
        <dbReference type="ARBA" id="ARBA00023242"/>
    </source>
</evidence>
<feature type="region of interest" description="Disordered" evidence="7">
    <location>
        <begin position="157"/>
        <end position="180"/>
    </location>
</feature>
<dbReference type="Gene3D" id="1.10.10.10">
    <property type="entry name" value="Winged helix-like DNA-binding domain superfamily/Winged helix DNA-binding domain"/>
    <property type="match status" value="1"/>
</dbReference>
<comment type="subcellular location">
    <subcellularLocation>
        <location evidence="1 6">Nucleus</location>
    </subcellularLocation>
</comment>
<keyword evidence="5 6" id="KW-0539">Nucleus</keyword>
<dbReference type="InterPro" id="IPR036390">
    <property type="entry name" value="WH_DNA-bd_sf"/>
</dbReference>
<dbReference type="InterPro" id="IPR018122">
    <property type="entry name" value="TF_fork_head_CS_1"/>
</dbReference>
<gene>
    <name evidence="9" type="ORF">BSL78_03406</name>
</gene>
<dbReference type="PRINTS" id="PR00053">
    <property type="entry name" value="FORKHEAD"/>
</dbReference>
<dbReference type="Pfam" id="PF00250">
    <property type="entry name" value="Forkhead"/>
    <property type="match status" value="1"/>
</dbReference>
<accession>A0A2G8LHG2</accession>